<feature type="domain" description="RamC N-terminal" evidence="2">
    <location>
        <begin position="48"/>
        <end position="226"/>
    </location>
</feature>
<evidence type="ECO:0000256" key="1">
    <source>
        <dbReference type="SAM" id="MobiDB-lite"/>
    </source>
</evidence>
<evidence type="ECO:0000313" key="3">
    <source>
        <dbReference type="EMBL" id="MEE6308833.1"/>
    </source>
</evidence>
<reference evidence="3 4" key="1">
    <citation type="submission" date="2024-01" db="EMBL/GenBank/DDBJ databases">
        <title>Genome insights into Plantactinospora veratri sp. nov.</title>
        <authorList>
            <person name="Wang L."/>
        </authorList>
    </citation>
    <scope>NUCLEOTIDE SEQUENCE [LARGE SCALE GENOMIC DNA]</scope>
    <source>
        <strain evidence="3 4">NEAU-FHS4</strain>
    </source>
</reference>
<feature type="region of interest" description="Disordered" evidence="1">
    <location>
        <begin position="218"/>
        <end position="278"/>
    </location>
</feature>
<comment type="caution">
    <text evidence="3">The sequence shown here is derived from an EMBL/GenBank/DDBJ whole genome shotgun (WGS) entry which is preliminary data.</text>
</comment>
<name>A0ABU7SFV7_9ACTN</name>
<evidence type="ECO:0000259" key="2">
    <source>
        <dbReference type="Pfam" id="PF25816"/>
    </source>
</evidence>
<dbReference type="Pfam" id="PF25816">
    <property type="entry name" value="RamC_N"/>
    <property type="match status" value="1"/>
</dbReference>
<protein>
    <recommendedName>
        <fullName evidence="2">RamC N-terminal domain-containing protein</fullName>
    </recommendedName>
</protein>
<dbReference type="InterPro" id="IPR057929">
    <property type="entry name" value="RamC_N"/>
</dbReference>
<feature type="compositionally biased region" description="Polar residues" evidence="1">
    <location>
        <begin position="246"/>
        <end position="262"/>
    </location>
</feature>
<keyword evidence="4" id="KW-1185">Reference proteome</keyword>
<feature type="compositionally biased region" description="Low complexity" evidence="1">
    <location>
        <begin position="235"/>
        <end position="245"/>
    </location>
</feature>
<dbReference type="EMBL" id="JAZGQL010000013">
    <property type="protein sequence ID" value="MEE6308833.1"/>
    <property type="molecule type" value="Genomic_DNA"/>
</dbReference>
<feature type="compositionally biased region" description="Polar residues" evidence="1">
    <location>
        <begin position="1"/>
        <end position="13"/>
    </location>
</feature>
<dbReference type="Proteomes" id="UP001339911">
    <property type="component" value="Unassembled WGS sequence"/>
</dbReference>
<gene>
    <name evidence="3" type="ORF">V1634_18535</name>
</gene>
<evidence type="ECO:0000313" key="4">
    <source>
        <dbReference type="Proteomes" id="UP001339911"/>
    </source>
</evidence>
<accession>A0ABU7SFV7</accession>
<sequence>MTPESSATASRSSGLAMPLRGRTSAPTRHAAWSGQPEPADLIVELLDRISLAGWTVRQRAGRTVVTPALPVNRLQGWKLHVSATPGNAPLVLAACAPVLVETGTEFSFVATTAGLAELNAPRAPRAGAGKFLTVHPATDELFRELARRLDEATAGYVGPAVLSDRPYQWGGVVHYRYGAFGGVGVLDDDGRYRRCLVDPEGNLVEDRCEPVFRPPAWAEPPFDSAPGRPAPAVPGGPAWPTGPAGSSWSVASMQVLGTSSAEPVTGSAGTAGSVGGGP</sequence>
<proteinExistence type="predicted"/>
<organism evidence="3 4">
    <name type="scientific">Plantactinospora veratri</name>
    <dbReference type="NCBI Taxonomy" id="1436122"/>
    <lineage>
        <taxon>Bacteria</taxon>
        <taxon>Bacillati</taxon>
        <taxon>Actinomycetota</taxon>
        <taxon>Actinomycetes</taxon>
        <taxon>Micromonosporales</taxon>
        <taxon>Micromonosporaceae</taxon>
        <taxon>Plantactinospora</taxon>
    </lineage>
</organism>
<feature type="region of interest" description="Disordered" evidence="1">
    <location>
        <begin position="1"/>
        <end position="33"/>
    </location>
</feature>
<feature type="non-terminal residue" evidence="3">
    <location>
        <position position="278"/>
    </location>
</feature>